<evidence type="ECO:0000259" key="2">
    <source>
        <dbReference type="SMART" id="SM00363"/>
    </source>
</evidence>
<reference evidence="3 4" key="1">
    <citation type="submission" date="2016-11" db="EMBL/GenBank/DDBJ databases">
        <authorList>
            <person name="Jaros S."/>
            <person name="Januszkiewicz K."/>
            <person name="Wedrychowicz H."/>
        </authorList>
    </citation>
    <scope>NUCLEOTIDE SEQUENCE [LARGE SCALE GENOMIC DNA]</scope>
    <source>
        <strain evidence="3 4">DSM 13106</strain>
    </source>
</reference>
<dbReference type="InterPro" id="IPR040591">
    <property type="entry name" value="RqcP2_RBD"/>
</dbReference>
<dbReference type="PROSITE" id="PS50889">
    <property type="entry name" value="S4"/>
    <property type="match status" value="1"/>
</dbReference>
<dbReference type="CDD" id="cd00165">
    <property type="entry name" value="S4"/>
    <property type="match status" value="1"/>
</dbReference>
<dbReference type="RefSeq" id="WP_072744513.1">
    <property type="nucleotide sequence ID" value="NZ_FQXR01000008.1"/>
</dbReference>
<gene>
    <name evidence="3" type="ORF">SAMN02745180_01853</name>
</gene>
<keyword evidence="4" id="KW-1185">Reference proteome</keyword>
<dbReference type="Proteomes" id="UP000184389">
    <property type="component" value="Unassembled WGS sequence"/>
</dbReference>
<dbReference type="InterPro" id="IPR002942">
    <property type="entry name" value="S4_RNA-bd"/>
</dbReference>
<dbReference type="InterPro" id="IPR036986">
    <property type="entry name" value="S4_RNA-bd_sf"/>
</dbReference>
<dbReference type="EMBL" id="FQXR01000008">
    <property type="protein sequence ID" value="SHI03918.1"/>
    <property type="molecule type" value="Genomic_DNA"/>
</dbReference>
<feature type="domain" description="RNA-binding S4" evidence="2">
    <location>
        <begin position="185"/>
        <end position="245"/>
    </location>
</feature>
<dbReference type="STRING" id="1123281.SAMN02745180_01853"/>
<organism evidence="3 4">
    <name type="scientific">Sporanaerobacter acetigenes DSM 13106</name>
    <dbReference type="NCBI Taxonomy" id="1123281"/>
    <lineage>
        <taxon>Bacteria</taxon>
        <taxon>Bacillati</taxon>
        <taxon>Bacillota</taxon>
        <taxon>Tissierellia</taxon>
        <taxon>Tissierellales</taxon>
        <taxon>Sporanaerobacteraceae</taxon>
        <taxon>Sporanaerobacter</taxon>
    </lineage>
</organism>
<dbReference type="OrthoDB" id="9812787at2"/>
<accession>A0A1M5XWK5</accession>
<dbReference type="SMART" id="SM00363">
    <property type="entry name" value="S4"/>
    <property type="match status" value="1"/>
</dbReference>
<evidence type="ECO:0000256" key="1">
    <source>
        <dbReference type="PROSITE-ProRule" id="PRU00182"/>
    </source>
</evidence>
<dbReference type="Pfam" id="PF17774">
    <property type="entry name" value="YlmH_RBD"/>
    <property type="match status" value="1"/>
</dbReference>
<dbReference type="Pfam" id="PF01479">
    <property type="entry name" value="S4"/>
    <property type="match status" value="1"/>
</dbReference>
<evidence type="ECO:0000313" key="3">
    <source>
        <dbReference type="EMBL" id="SHI03918.1"/>
    </source>
</evidence>
<dbReference type="PANTHER" id="PTHR13633">
    <property type="entry name" value="MITOCHONDRIAL TRANSCRIPTION RESCUE FACTOR 1"/>
    <property type="match status" value="1"/>
</dbReference>
<dbReference type="SUPFAM" id="SSF55174">
    <property type="entry name" value="Alpha-L RNA-binding motif"/>
    <property type="match status" value="1"/>
</dbReference>
<dbReference type="InterPro" id="IPR012677">
    <property type="entry name" value="Nucleotide-bd_a/b_plait_sf"/>
</dbReference>
<name>A0A1M5XWK5_9FIRM</name>
<sequence>MINNKEQYIYHIKDKNEVMNMRRVLDKIEIVEDKHMVQATDFLDPYEVKLAKSILNRFGHISYVEDGGLFNAERKILIIYPDYMEFDLEESPIAPLSIRGNIEGLKHKDFLGSLLGLGITREKIGDILIHEDNVQIIVSSDISDYILFNLRKVGNNNINIEYINRYDLKEGIEIYKELITNLSSLRLDVAISSSFNLSRNDSLNVIKNCKVKVNWEPVKKPFFELKEGDLVSVRGHGRFVLYSIFGATKKDRLKVGIRIFK</sequence>
<dbReference type="AlphaFoldDB" id="A0A1M5XWK5"/>
<keyword evidence="1" id="KW-0694">RNA-binding</keyword>
<protein>
    <submittedName>
        <fullName evidence="3">RNA-binding protein YlmH, contains S4-like domain</fullName>
    </submittedName>
</protein>
<proteinExistence type="predicted"/>
<evidence type="ECO:0000313" key="4">
    <source>
        <dbReference type="Proteomes" id="UP000184389"/>
    </source>
</evidence>
<dbReference type="PANTHER" id="PTHR13633:SF3">
    <property type="entry name" value="MITOCHONDRIAL TRANSCRIPTION RESCUE FACTOR 1"/>
    <property type="match status" value="1"/>
</dbReference>
<dbReference type="GO" id="GO:0003723">
    <property type="term" value="F:RNA binding"/>
    <property type="evidence" value="ECO:0007669"/>
    <property type="project" value="UniProtKB-KW"/>
</dbReference>
<dbReference type="Gene3D" id="3.30.70.330">
    <property type="match status" value="1"/>
</dbReference>
<dbReference type="Gene3D" id="3.10.290.10">
    <property type="entry name" value="RNA-binding S4 domain"/>
    <property type="match status" value="1"/>
</dbReference>
<dbReference type="Gene3D" id="3.30.1370.160">
    <property type="match status" value="1"/>
</dbReference>